<sequence>MAEAHDLKVIGTRPVRPDGVEKVTGRANFGADLSLPGMIHGKVLRSPYAHARIKSVDVSGALAMEGVLAAVSGSDFAEQTDDLGRNVIARDKALYHGHAVAAVAATTPLLAEQALDAIKVDYDVLEPVLSIDQAIADGATLVNEEMHTNGDASQPASNVAAITKFERGDAEKGFAEADVVVEGEFRVPMAHQGYIEPHACTATINEEGKITVWCSTQGHFDVRTQTAAILGTSISKIKVIASEIGGGFGGKLSVYLEPLAVKLSELSNRPVRMVMNREEVFRATGPTSGTWCKAKVGAKKDGTITAATAWLSYEAGAFPGAPVGPGCMSVLAPYDLENFSIEGIDVLVNKPKVAAYRAPGAPQAMHAMECVIDDLARELGMDPIDLRLKNAADEGTQAPYGPKFPAIGLKACLEAAKAHPNYTAPVPEGCGRGVACGFWFNIGMQSSAEVLIREDGTVIINEGSPDIGGSRASMCLMAAETLGIPYDRINAHVADTESTGYCNMTGGSRTTFATGMAVVQACEDIIAQCKERAAMTWDIDADQVDWDDGQAVPKPGVNADVDPLSLADIARTWGRTGGPILGRASVNAQGAGAGFSVNWTDLAVDRETGKVDVKAYTAIQDAGRAIHPAYVEGQMQGGAAQGLGWALNEEYIYDDNGVMENAGFLDYRVPVASDLPMIDTQIVEVPNPTHPYGVRGVGETPITAPLAATSNAVRDALGFRVSELPMSPPRLLEAIDSQEG</sequence>
<name>E7C752_9ACTN</name>
<dbReference type="Gene3D" id="3.90.1170.50">
    <property type="entry name" value="Aldehyde oxidase/xanthine dehydrogenase, a/b hammerhead"/>
    <property type="match status" value="1"/>
</dbReference>
<dbReference type="AlphaFoldDB" id="E7C752"/>
<dbReference type="GO" id="GO:0005506">
    <property type="term" value="F:iron ion binding"/>
    <property type="evidence" value="ECO:0007669"/>
    <property type="project" value="InterPro"/>
</dbReference>
<dbReference type="GO" id="GO:0016491">
    <property type="term" value="F:oxidoreductase activity"/>
    <property type="evidence" value="ECO:0007669"/>
    <property type="project" value="UniProtKB-KW"/>
</dbReference>
<dbReference type="Pfam" id="PF02738">
    <property type="entry name" value="MoCoBD_1"/>
    <property type="match status" value="1"/>
</dbReference>
<keyword evidence="1" id="KW-0500">Molybdenum</keyword>
<dbReference type="InterPro" id="IPR037165">
    <property type="entry name" value="AldOxase/xan_DH_Mopterin-bd_sf"/>
</dbReference>
<keyword evidence="2" id="KW-0560">Oxidoreductase</keyword>
<dbReference type="InterPro" id="IPR036856">
    <property type="entry name" value="Ald_Oxase/Xan_DH_a/b_sf"/>
</dbReference>
<protein>
    <submittedName>
        <fullName evidence="4">Aerobic-type carbon monoxide dehydrogenase, large subunit CoxL/CutL homologs</fullName>
    </submittedName>
</protein>
<dbReference type="SUPFAM" id="SSF56003">
    <property type="entry name" value="Molybdenum cofactor-binding domain"/>
    <property type="match status" value="1"/>
</dbReference>
<evidence type="ECO:0000256" key="1">
    <source>
        <dbReference type="ARBA" id="ARBA00022505"/>
    </source>
</evidence>
<dbReference type="Gene3D" id="3.30.365.10">
    <property type="entry name" value="Aldehyde oxidase/xanthine dehydrogenase, molybdopterin binding domain"/>
    <property type="match status" value="4"/>
</dbReference>
<organism evidence="4">
    <name type="scientific">uncultured actinobacterium HF0770_13M05</name>
    <dbReference type="NCBI Taxonomy" id="723605"/>
    <lineage>
        <taxon>Bacteria</taxon>
        <taxon>Bacillati</taxon>
        <taxon>Actinomycetota</taxon>
        <taxon>Actinomycetes</taxon>
        <taxon>marine Actinobacteria clade</taxon>
        <taxon>environmental samples</taxon>
    </lineage>
</organism>
<reference evidence="4" key="1">
    <citation type="submission" date="2010-01" db="EMBL/GenBank/DDBJ databases">
        <title>Genome fragments of uncultured bacteria from the North Pacific subtropical Gyre.</title>
        <authorList>
            <person name="Pham V.D."/>
            <person name="Delong E.F."/>
        </authorList>
    </citation>
    <scope>NUCLEOTIDE SEQUENCE</scope>
</reference>
<dbReference type="InterPro" id="IPR046867">
    <property type="entry name" value="AldOxase/xan_DH_MoCoBD2"/>
</dbReference>
<evidence type="ECO:0000259" key="3">
    <source>
        <dbReference type="SMART" id="SM01008"/>
    </source>
</evidence>
<dbReference type="Pfam" id="PF01315">
    <property type="entry name" value="Ald_Xan_dh_C"/>
    <property type="match status" value="1"/>
</dbReference>
<dbReference type="SMART" id="SM01008">
    <property type="entry name" value="Ald_Xan_dh_C"/>
    <property type="match status" value="1"/>
</dbReference>
<dbReference type="Pfam" id="PF20256">
    <property type="entry name" value="MoCoBD_2"/>
    <property type="match status" value="1"/>
</dbReference>
<evidence type="ECO:0000313" key="4">
    <source>
        <dbReference type="EMBL" id="ADI23276.1"/>
    </source>
</evidence>
<evidence type="ECO:0000256" key="2">
    <source>
        <dbReference type="ARBA" id="ARBA00023002"/>
    </source>
</evidence>
<dbReference type="PANTHER" id="PTHR11908:SF132">
    <property type="entry name" value="ALDEHYDE OXIDASE 1-RELATED"/>
    <property type="match status" value="1"/>
</dbReference>
<dbReference type="EMBL" id="GU568010">
    <property type="protein sequence ID" value="ADI23276.1"/>
    <property type="molecule type" value="Genomic_DNA"/>
</dbReference>
<dbReference type="PANTHER" id="PTHR11908">
    <property type="entry name" value="XANTHINE DEHYDROGENASE"/>
    <property type="match status" value="1"/>
</dbReference>
<accession>E7C752</accession>
<dbReference type="InterPro" id="IPR016208">
    <property type="entry name" value="Ald_Oxase/xanthine_DH-like"/>
</dbReference>
<dbReference type="InterPro" id="IPR000674">
    <property type="entry name" value="Ald_Oxase/Xan_DH_a/b"/>
</dbReference>
<dbReference type="SUPFAM" id="SSF54665">
    <property type="entry name" value="CO dehydrogenase molybdoprotein N-domain-like"/>
    <property type="match status" value="1"/>
</dbReference>
<proteinExistence type="predicted"/>
<feature type="domain" description="Aldehyde oxidase/xanthine dehydrogenase a/b hammerhead" evidence="3">
    <location>
        <begin position="24"/>
        <end position="126"/>
    </location>
</feature>
<dbReference type="InterPro" id="IPR008274">
    <property type="entry name" value="AldOxase/xan_DH_MoCoBD1"/>
</dbReference>